<dbReference type="InterPro" id="IPR037120">
    <property type="entry name" value="Haem_peroxidase_sf_animal"/>
</dbReference>
<sequence length="715" mass="79923">MKLLLALAGLLLAILAVPQPSEGAGPAVLEAVETSVVLTCMEEAKRLVDTAYKEQRESIKQRLRSGLASPMDLLSYFKQPVAATRTAVRAADYLHVALSLLEGKLRPLRPGPLNITDVLTPAQLNLLSKSSGCAYQDVGVTCPENDKYRTITGECNNRRSPTLGASNRAFARWLPAEYEDGFSLPFGWTPGVKRGGFPVPLARAVSNAIVRFPTEQLTPDQERSLLFVQWGQLIDHDLDLSPDPGALASFITSVDCKTSCEQEPPCFPLKIPPDDPRIRNQRDCIPFFRSSPACTESNITIRNQINALTSFMDASMVYGSEDPLATKLRNLTNQLGLLAVNTRFSDNGRALLPFDNLRDDPCLLTNRSARIPCFLAGQPPLLLPQGDPRSSEMPELASMHTLFLREHNRLATQLKRLNPGWDGERLYQEARKIVGAMVQIITYRDYLPLVLGPQALRKYLPRYRSYNDSVDPRISNVFTNAFRYGHTLIQPFMIRLDNQYQPMGPNPRVPLSKVFFATWRVVLEGGIDPILRGLMATPAKLNRQNQIAVDEIRDRLFEQVMRIGLDLPALNMQRSRDHGLPGEGAVGASLPPHSQALPSPAPRSCPSFPTGWKTVYITFHFASFYMNFEGKSQGQPRVQCPWVSPCRFWWENQGVFTRQQQRALAKISLSRIICDNTGITTVSKDNIFMSNTFPRDFVSCNTLPALDLTPWRQSD</sequence>
<keyword evidence="5" id="KW-1185">Reference proteome</keyword>
<organism evidence="4 5">
    <name type="scientific">Lynx pardinus</name>
    <name type="common">Iberian lynx</name>
    <name type="synonym">Felis pardina</name>
    <dbReference type="NCBI Taxonomy" id="191816"/>
    <lineage>
        <taxon>Eukaryota</taxon>
        <taxon>Metazoa</taxon>
        <taxon>Chordata</taxon>
        <taxon>Craniata</taxon>
        <taxon>Vertebrata</taxon>
        <taxon>Euteleostomi</taxon>
        <taxon>Mammalia</taxon>
        <taxon>Eutheria</taxon>
        <taxon>Laurasiatheria</taxon>
        <taxon>Carnivora</taxon>
        <taxon>Feliformia</taxon>
        <taxon>Felidae</taxon>
        <taxon>Felinae</taxon>
        <taxon>Lynx</taxon>
    </lineage>
</organism>
<reference evidence="4 5" key="1">
    <citation type="submission" date="2019-01" db="EMBL/GenBank/DDBJ databases">
        <authorList>
            <person name="Alioto T."/>
            <person name="Alioto T."/>
        </authorList>
    </citation>
    <scope>NUCLEOTIDE SEQUENCE [LARGE SCALE GENOMIC DNA]</scope>
</reference>
<evidence type="ECO:0000256" key="3">
    <source>
        <dbReference type="SAM" id="SignalP"/>
    </source>
</evidence>
<dbReference type="Pfam" id="PF03098">
    <property type="entry name" value="An_peroxidase"/>
    <property type="match status" value="2"/>
</dbReference>
<gene>
    <name evidence="4" type="ORF">LYPA_23C021560</name>
</gene>
<keyword evidence="3" id="KW-0732">Signal</keyword>
<feature type="binding site" description="axial binding residue" evidence="1">
    <location>
        <position position="486"/>
    </location>
    <ligand>
        <name>heme b</name>
        <dbReference type="ChEBI" id="CHEBI:60344"/>
    </ligand>
    <ligandPart>
        <name>Fe</name>
        <dbReference type="ChEBI" id="CHEBI:18248"/>
    </ligandPart>
</feature>
<keyword evidence="4" id="KW-0560">Oxidoreductase</keyword>
<dbReference type="Gene3D" id="1.10.640.10">
    <property type="entry name" value="Haem peroxidase domain superfamily, animal type"/>
    <property type="match status" value="2"/>
</dbReference>
<name>A0A485P9B5_LYNPA</name>
<dbReference type="PRINTS" id="PR00457">
    <property type="entry name" value="ANPEROXIDASE"/>
</dbReference>
<dbReference type="PANTHER" id="PTHR11475">
    <property type="entry name" value="OXIDASE/PEROXIDASE"/>
    <property type="match status" value="1"/>
</dbReference>
<feature type="chain" id="PRO_5019838969" evidence="3">
    <location>
        <begin position="24"/>
        <end position="715"/>
    </location>
</feature>
<keyword evidence="4" id="KW-0575">Peroxidase</keyword>
<keyword evidence="1" id="KW-0479">Metal-binding</keyword>
<dbReference type="GO" id="GO:0006979">
    <property type="term" value="P:response to oxidative stress"/>
    <property type="evidence" value="ECO:0007669"/>
    <property type="project" value="InterPro"/>
</dbReference>
<dbReference type="Proteomes" id="UP000386466">
    <property type="component" value="Unassembled WGS sequence"/>
</dbReference>
<dbReference type="GO" id="GO:0042742">
    <property type="term" value="P:defense response to bacterium"/>
    <property type="evidence" value="ECO:0007669"/>
    <property type="project" value="TreeGrafter"/>
</dbReference>
<keyword evidence="1" id="KW-0408">Iron</keyword>
<dbReference type="EMBL" id="CAAGRJ010026721">
    <property type="protein sequence ID" value="VFV38902.1"/>
    <property type="molecule type" value="Genomic_DNA"/>
</dbReference>
<protein>
    <submittedName>
        <fullName evidence="4">Myeloperoxidase</fullName>
    </submittedName>
</protein>
<dbReference type="FunFam" id="1.10.640.10:FF:000013">
    <property type="entry name" value="Thyroid peroxidase"/>
    <property type="match status" value="1"/>
</dbReference>
<dbReference type="InterPro" id="IPR010255">
    <property type="entry name" value="Haem_peroxidase_sf"/>
</dbReference>
<evidence type="ECO:0000256" key="2">
    <source>
        <dbReference type="SAM" id="MobiDB-lite"/>
    </source>
</evidence>
<dbReference type="SUPFAM" id="SSF48113">
    <property type="entry name" value="Heme-dependent peroxidases"/>
    <property type="match status" value="2"/>
</dbReference>
<accession>A0A485P9B5</accession>
<feature type="region of interest" description="Disordered" evidence="2">
    <location>
        <begin position="576"/>
        <end position="602"/>
    </location>
</feature>
<dbReference type="AlphaFoldDB" id="A0A485P9B5"/>
<keyword evidence="1" id="KW-0349">Heme</keyword>
<evidence type="ECO:0000313" key="4">
    <source>
        <dbReference type="EMBL" id="VFV38902.1"/>
    </source>
</evidence>
<dbReference type="GO" id="GO:0020037">
    <property type="term" value="F:heme binding"/>
    <property type="evidence" value="ECO:0007669"/>
    <property type="project" value="InterPro"/>
</dbReference>
<dbReference type="GO" id="GO:0004601">
    <property type="term" value="F:peroxidase activity"/>
    <property type="evidence" value="ECO:0007669"/>
    <property type="project" value="UniProtKB-KW"/>
</dbReference>
<evidence type="ECO:0000313" key="5">
    <source>
        <dbReference type="Proteomes" id="UP000386466"/>
    </source>
</evidence>
<dbReference type="PROSITE" id="PS50292">
    <property type="entry name" value="PEROXIDASE_3"/>
    <property type="match status" value="1"/>
</dbReference>
<dbReference type="GO" id="GO:0005615">
    <property type="term" value="C:extracellular space"/>
    <property type="evidence" value="ECO:0007669"/>
    <property type="project" value="TreeGrafter"/>
</dbReference>
<dbReference type="GO" id="GO:0046872">
    <property type="term" value="F:metal ion binding"/>
    <property type="evidence" value="ECO:0007669"/>
    <property type="project" value="UniProtKB-KW"/>
</dbReference>
<proteinExistence type="predicted"/>
<feature type="signal peptide" evidence="3">
    <location>
        <begin position="1"/>
        <end position="23"/>
    </location>
</feature>
<dbReference type="PANTHER" id="PTHR11475:SF108">
    <property type="entry name" value="MYELOPEROXIDASE"/>
    <property type="match status" value="1"/>
</dbReference>
<dbReference type="InterPro" id="IPR019791">
    <property type="entry name" value="Haem_peroxidase_animal"/>
</dbReference>
<evidence type="ECO:0000256" key="1">
    <source>
        <dbReference type="PIRSR" id="PIRSR619791-2"/>
    </source>
</evidence>